<dbReference type="SUPFAM" id="SSF54001">
    <property type="entry name" value="Cysteine proteinases"/>
    <property type="match status" value="1"/>
</dbReference>
<dbReference type="InterPro" id="IPR038765">
    <property type="entry name" value="Papain-like_cys_pep_sf"/>
</dbReference>
<proteinExistence type="inferred from homology"/>
<dbReference type="PANTHER" id="PTHR47359:SF3">
    <property type="entry name" value="NLP_P60 DOMAIN-CONTAINING PROTEIN-RELATED"/>
    <property type="match status" value="1"/>
</dbReference>
<dbReference type="RefSeq" id="WP_272914241.1">
    <property type="nucleotide sequence ID" value="NZ_CP024988.1"/>
</dbReference>
<evidence type="ECO:0000313" key="8">
    <source>
        <dbReference type="EMBL" id="AWT26199.1"/>
    </source>
</evidence>
<keyword evidence="9" id="KW-1185">Reference proteome</keyword>
<dbReference type="KEGG" id="cpre:Csp1_14070"/>
<dbReference type="AlphaFoldDB" id="A0A2Z3YPZ2"/>
<dbReference type="PANTHER" id="PTHR47359">
    <property type="entry name" value="PEPTIDOGLYCAN DL-ENDOPEPTIDASE CWLO"/>
    <property type="match status" value="1"/>
</dbReference>
<sequence>MALRLTSRGRAHGASLRGSGALLAVAVTAGLTSQVTPAVAQDSTGSGSEDYLAGLVGSVSDTQEQITSLETELGGLRESVNKSRVDFDRSTREAVDAQDAVTQARSRLGGSQEELETAQSGLDEIARAAYTRGGDASPVPLASGSSADDAVDRATFIRLAQEKQQAEIDRLDLARTQAANEDARLREARNTADATVAAAQEARNRAQEQMEQVARQLSEKAEAHRKLLEAAEEARERLAAARAAVDRIVARDPGASSFDKRRAAEAAADSVAVPDSSGSAGDDGLKDAKVSTTTSAPTSATTSAPTSTTEATTEESSPSTTPAAESTTTGEPVETSAPTGSTDGSTDTSFEDSEEGDTRRQAAIDGLVDAAGAALVSGVDAASSGRNPVSAAGNAARDSASRSYAALTGGQGGSGEGEDTGTGDVTTPDDSTGDETDSSGTDDGSIPDETTDDGTGTDDAVVPGGGTNQGDSSSPDTSGTTAEQIEQVIARGMTQLGVTYAWGGGNWYGPTLGIRDGGVADSYGDYNKVGFDCSGLMMYAFYAVGIQLEHYSGYQYTSGTQVPVDQAKRGDMLFWGPGGSSHVALYLGDGKMLEAPQSGSVVQVSDVRWSGIEPYATRMIE</sequence>
<keyword evidence="5" id="KW-0175">Coiled coil</keyword>
<keyword evidence="2" id="KW-0645">Protease</keyword>
<feature type="compositionally biased region" description="Low complexity" evidence="6">
    <location>
        <begin position="266"/>
        <end position="280"/>
    </location>
</feature>
<evidence type="ECO:0000256" key="6">
    <source>
        <dbReference type="SAM" id="MobiDB-lite"/>
    </source>
</evidence>
<dbReference type="InterPro" id="IPR051794">
    <property type="entry name" value="PG_Endopeptidase_C40"/>
</dbReference>
<reference evidence="9" key="1">
    <citation type="submission" date="2017-11" db="EMBL/GenBank/DDBJ databases">
        <title>Otitis media/interna in a cat caused by the recently described species Corynebacterium provencense.</title>
        <authorList>
            <person name="Kittl S."/>
            <person name="Brodard I."/>
            <person name="Rychener L."/>
            <person name="Jores J."/>
            <person name="Roosje P."/>
            <person name="Gobeli Brawand S."/>
        </authorList>
    </citation>
    <scope>NUCLEOTIDE SEQUENCE [LARGE SCALE GENOMIC DNA]</scope>
    <source>
        <strain evidence="9">17KM38</strain>
    </source>
</reference>
<dbReference type="STRING" id="1737425.GCA_900049755_01992"/>
<dbReference type="PROSITE" id="PS51935">
    <property type="entry name" value="NLPC_P60"/>
    <property type="match status" value="1"/>
</dbReference>
<evidence type="ECO:0000256" key="2">
    <source>
        <dbReference type="ARBA" id="ARBA00022670"/>
    </source>
</evidence>
<evidence type="ECO:0000256" key="4">
    <source>
        <dbReference type="ARBA" id="ARBA00022807"/>
    </source>
</evidence>
<dbReference type="GO" id="GO:0006508">
    <property type="term" value="P:proteolysis"/>
    <property type="evidence" value="ECO:0007669"/>
    <property type="project" value="UniProtKB-KW"/>
</dbReference>
<evidence type="ECO:0000259" key="7">
    <source>
        <dbReference type="PROSITE" id="PS51935"/>
    </source>
</evidence>
<feature type="compositionally biased region" description="Acidic residues" evidence="6">
    <location>
        <begin position="445"/>
        <end position="456"/>
    </location>
</feature>
<feature type="compositionally biased region" description="Low complexity" evidence="6">
    <location>
        <begin position="470"/>
        <end position="481"/>
    </location>
</feature>
<keyword evidence="4" id="KW-0788">Thiol protease</keyword>
<feature type="compositionally biased region" description="Low complexity" evidence="6">
    <location>
        <begin position="291"/>
        <end position="329"/>
    </location>
</feature>
<organism evidence="8 9">
    <name type="scientific">Corynebacterium provencense</name>
    <dbReference type="NCBI Taxonomy" id="1737425"/>
    <lineage>
        <taxon>Bacteria</taxon>
        <taxon>Bacillati</taxon>
        <taxon>Actinomycetota</taxon>
        <taxon>Actinomycetes</taxon>
        <taxon>Mycobacteriales</taxon>
        <taxon>Corynebacteriaceae</taxon>
        <taxon>Corynebacterium</taxon>
    </lineage>
</organism>
<evidence type="ECO:0000256" key="5">
    <source>
        <dbReference type="SAM" id="Coils"/>
    </source>
</evidence>
<dbReference type="Proteomes" id="UP000247696">
    <property type="component" value="Chromosome"/>
</dbReference>
<keyword evidence="3 8" id="KW-0378">Hydrolase</keyword>
<evidence type="ECO:0000256" key="3">
    <source>
        <dbReference type="ARBA" id="ARBA00022801"/>
    </source>
</evidence>
<dbReference type="GO" id="GO:0008234">
    <property type="term" value="F:cysteine-type peptidase activity"/>
    <property type="evidence" value="ECO:0007669"/>
    <property type="project" value="UniProtKB-KW"/>
</dbReference>
<feature type="region of interest" description="Disordered" evidence="6">
    <location>
        <begin position="381"/>
        <end position="481"/>
    </location>
</feature>
<comment type="similarity">
    <text evidence="1">Belongs to the peptidase C40 family.</text>
</comment>
<feature type="compositionally biased region" description="Low complexity" evidence="6">
    <location>
        <begin position="395"/>
        <end position="408"/>
    </location>
</feature>
<dbReference type="EMBL" id="CP024988">
    <property type="protein sequence ID" value="AWT26199.1"/>
    <property type="molecule type" value="Genomic_DNA"/>
</dbReference>
<name>A0A2Z3YPZ2_9CORY</name>
<dbReference type="Pfam" id="PF00877">
    <property type="entry name" value="NLPC_P60"/>
    <property type="match status" value="1"/>
</dbReference>
<dbReference type="Gene3D" id="6.10.250.3150">
    <property type="match status" value="1"/>
</dbReference>
<dbReference type="EC" id="3.4.-.-" evidence="8"/>
<accession>A0A2Z3YPZ2</accession>
<evidence type="ECO:0000313" key="9">
    <source>
        <dbReference type="Proteomes" id="UP000247696"/>
    </source>
</evidence>
<dbReference type="Gene3D" id="3.90.1720.10">
    <property type="entry name" value="endopeptidase domain like (from Nostoc punctiforme)"/>
    <property type="match status" value="1"/>
</dbReference>
<dbReference type="NCBIfam" id="NF046048">
    <property type="entry name" value="NlpC_P60_DIP1281"/>
    <property type="match status" value="1"/>
</dbReference>
<feature type="domain" description="NlpC/P60" evidence="7">
    <location>
        <begin position="482"/>
        <end position="621"/>
    </location>
</feature>
<feature type="compositionally biased region" description="Low complexity" evidence="6">
    <location>
        <begin position="339"/>
        <end position="348"/>
    </location>
</feature>
<feature type="region of interest" description="Disordered" evidence="6">
    <location>
        <begin position="266"/>
        <end position="359"/>
    </location>
</feature>
<gene>
    <name evidence="8" type="primary">ripA_3</name>
    <name evidence="8" type="ORF">Csp1_14070</name>
</gene>
<dbReference type="InterPro" id="IPR000064">
    <property type="entry name" value="NLP_P60_dom"/>
</dbReference>
<evidence type="ECO:0000256" key="1">
    <source>
        <dbReference type="ARBA" id="ARBA00007074"/>
    </source>
</evidence>
<feature type="coiled-coil region" evidence="5">
    <location>
        <begin position="171"/>
        <end position="251"/>
    </location>
</feature>
<protein>
    <submittedName>
        <fullName evidence="8">Peptidoglycan endopeptidase RipA</fullName>
        <ecNumber evidence="8">3.4.-.-</ecNumber>
    </submittedName>
</protein>